<dbReference type="OrthoDB" id="3292504at2"/>
<dbReference type="InterPro" id="IPR011604">
    <property type="entry name" value="PDDEXK-like_dom_sf"/>
</dbReference>
<dbReference type="EMBL" id="QNRE01000011">
    <property type="protein sequence ID" value="RBO87555.1"/>
    <property type="molecule type" value="Genomic_DNA"/>
</dbReference>
<evidence type="ECO:0000313" key="2">
    <source>
        <dbReference type="EMBL" id="RBO87555.1"/>
    </source>
</evidence>
<protein>
    <submittedName>
        <fullName evidence="2">PDDEXK-like uncharacterized protein DUF3799</fullName>
    </submittedName>
</protein>
<dbReference type="Proteomes" id="UP000252586">
    <property type="component" value="Unassembled WGS sequence"/>
</dbReference>
<dbReference type="STRING" id="1210090.GCA_001613185_01401"/>
<name>A0A366DC85_9NOCA</name>
<sequence>MTAPTAPGIYRNVPEAIYHGDRASISSSQARRLLEVTPYRWRAELDRPRKPSTDMEWGTALHTLVLGTGAYVVDTGAEKWTTNAVKDEVAEIRRRGHIPLRPKDFDAVHEAAEAVRAHDRAAEILAEGEPELSAWAPDYYTGVMMRARFDWLRWVTPTSVRVADVKKSAEVTLEGFRWSVGKFGYHAQQDWYETVLDLLGIRVLGFEFIVVTSEPPHEVYVVELPPRAADLGRLRNRHALDIYAECTALDEWPTTPSGTTLLDLPETYYRREEYIS</sequence>
<comment type="caution">
    <text evidence="2">The sequence shown here is derived from an EMBL/GenBank/DDBJ whole genome shotgun (WGS) entry which is preliminary data.</text>
</comment>
<dbReference type="RefSeq" id="WP_067505145.1">
    <property type="nucleotide sequence ID" value="NZ_QNRE01000011.1"/>
</dbReference>
<feature type="domain" description="Putative exodeoxyribonuclease 8 PDDEXK-like" evidence="1">
    <location>
        <begin position="26"/>
        <end position="255"/>
    </location>
</feature>
<dbReference type="InterPro" id="IPR024432">
    <property type="entry name" value="Put_RecE_PDDEXK-like_dom"/>
</dbReference>
<dbReference type="AlphaFoldDB" id="A0A366DC85"/>
<dbReference type="Pfam" id="PF12684">
    <property type="entry name" value="DUF3799"/>
    <property type="match status" value="1"/>
</dbReference>
<reference evidence="2 3" key="1">
    <citation type="submission" date="2018-06" db="EMBL/GenBank/DDBJ databases">
        <title>Genomic Encyclopedia of Type Strains, Phase IV (KMG-IV): sequencing the most valuable type-strain genomes for metagenomic binning, comparative biology and taxonomic classification.</title>
        <authorList>
            <person name="Goeker M."/>
        </authorList>
    </citation>
    <scope>NUCLEOTIDE SEQUENCE [LARGE SCALE GENOMIC DNA]</scope>
    <source>
        <strain evidence="2 3">DSM 44599</strain>
    </source>
</reference>
<evidence type="ECO:0000259" key="1">
    <source>
        <dbReference type="Pfam" id="PF12684"/>
    </source>
</evidence>
<dbReference type="Gene3D" id="3.90.320.10">
    <property type="match status" value="1"/>
</dbReference>
<evidence type="ECO:0000313" key="3">
    <source>
        <dbReference type="Proteomes" id="UP000252586"/>
    </source>
</evidence>
<proteinExistence type="predicted"/>
<organism evidence="2 3">
    <name type="scientific">Nocardia puris</name>
    <dbReference type="NCBI Taxonomy" id="208602"/>
    <lineage>
        <taxon>Bacteria</taxon>
        <taxon>Bacillati</taxon>
        <taxon>Actinomycetota</taxon>
        <taxon>Actinomycetes</taxon>
        <taxon>Mycobacteriales</taxon>
        <taxon>Nocardiaceae</taxon>
        <taxon>Nocardia</taxon>
    </lineage>
</organism>
<gene>
    <name evidence="2" type="ORF">DFR74_111262</name>
</gene>
<keyword evidence="3" id="KW-1185">Reference proteome</keyword>
<accession>A0A366DC85</accession>